<dbReference type="RefSeq" id="WP_123823922.1">
    <property type="nucleotide sequence ID" value="NZ_CAURRE010000060.1"/>
</dbReference>
<evidence type="ECO:0000313" key="3">
    <source>
        <dbReference type="EMBL" id="QUC10875.1"/>
    </source>
</evidence>
<feature type="compositionally biased region" description="Acidic residues" evidence="1">
    <location>
        <begin position="138"/>
        <end position="154"/>
    </location>
</feature>
<dbReference type="Proteomes" id="UP000677180">
    <property type="component" value="Chromosome"/>
</dbReference>
<feature type="compositionally biased region" description="Polar residues" evidence="1">
    <location>
        <begin position="400"/>
        <end position="421"/>
    </location>
</feature>
<sequence length="585" mass="62267">MSSNPLTSEDLLRCRRVLDEALAADKLDSAQYRTRIRAMVVAVDKGDLYALIRDLVPAAGEPGFTDEGHEVPTVFSSVPASPVPRPEEETTRAVRATGADAYAGPAPIDSFPSFPDDDPYTDEDDPFPDENYFHLGDEDSLPGEEDPYPDEEDSFPGVEAHHLDQDVPAPVTQNSPESLEVDDPVTRVVPVIQPGTPAGPVPGELVPVRQWSAEVSPREQAPASSELSPREQAPASSELSPREQAPTSTELSPVGQRSAEMSPLEPPPGTALSPAEQDDDDSVNRVVVVMVPSAPSPDEPGVIRSVWDELPSPESPSPESPLLEPEPVEPEPAAPSPADRAPVEPETEDDEPVTRISAPVGFDDSEAPTQVLDAVKDLSIFRDEATEKISEPPQPVLPYSMNQGFSSTPADPMAQATTAPSTEYAVPPMPPPVPEPSAEALASMPPPVPPSANPPQDPWAPYGQMPPPDPAAMAPPPMSDSGYGAVPSAPYYGSPQPYGQYMPPPSAPYQPPAPVYSMEPAQDQAPKRRSTWAWVVVTMMVLALLVWVAYLVIFRQGRHAAPEISSQIQVSAAVATSASPVTGGQ</sequence>
<name>A0AB37HTD1_9ACTN</name>
<feature type="compositionally biased region" description="Polar residues" evidence="1">
    <location>
        <begin position="234"/>
        <end position="251"/>
    </location>
</feature>
<proteinExistence type="predicted"/>
<keyword evidence="2" id="KW-0472">Membrane</keyword>
<feature type="transmembrane region" description="Helical" evidence="2">
    <location>
        <begin position="532"/>
        <end position="553"/>
    </location>
</feature>
<evidence type="ECO:0000313" key="4">
    <source>
        <dbReference type="Proteomes" id="UP000677180"/>
    </source>
</evidence>
<dbReference type="EMBL" id="CP072385">
    <property type="protein sequence ID" value="QUC10875.1"/>
    <property type="molecule type" value="Genomic_DNA"/>
</dbReference>
<feature type="compositionally biased region" description="Pro residues" evidence="1">
    <location>
        <begin position="444"/>
        <end position="478"/>
    </location>
</feature>
<feature type="compositionally biased region" description="Low complexity" evidence="1">
    <location>
        <begin position="284"/>
        <end position="293"/>
    </location>
</feature>
<feature type="region of interest" description="Disordered" evidence="1">
    <location>
        <begin position="384"/>
        <end position="479"/>
    </location>
</feature>
<gene>
    <name evidence="3" type="ORF">J5A53_14110</name>
</gene>
<protein>
    <submittedName>
        <fullName evidence="3">Uncharacterized protein</fullName>
    </submittedName>
</protein>
<organism evidence="3 4">
    <name type="scientific">Arachnia propionica</name>
    <dbReference type="NCBI Taxonomy" id="1750"/>
    <lineage>
        <taxon>Bacteria</taxon>
        <taxon>Bacillati</taxon>
        <taxon>Actinomycetota</taxon>
        <taxon>Actinomycetes</taxon>
        <taxon>Propionibacteriales</taxon>
        <taxon>Propionibacteriaceae</taxon>
        <taxon>Arachnia</taxon>
    </lineage>
</organism>
<keyword evidence="2" id="KW-0812">Transmembrane</keyword>
<dbReference type="AlphaFoldDB" id="A0AB37HTD1"/>
<accession>A0AB37HTD1</accession>
<feature type="compositionally biased region" description="Acidic residues" evidence="1">
    <location>
        <begin position="115"/>
        <end position="128"/>
    </location>
</feature>
<evidence type="ECO:0000256" key="2">
    <source>
        <dbReference type="SAM" id="Phobius"/>
    </source>
</evidence>
<evidence type="ECO:0000256" key="1">
    <source>
        <dbReference type="SAM" id="MobiDB-lite"/>
    </source>
</evidence>
<reference evidence="3" key="1">
    <citation type="submission" date="2021-03" db="EMBL/GenBank/DDBJ databases">
        <title>Human Oral Microbial Genomes.</title>
        <authorList>
            <person name="Johnston C.D."/>
            <person name="Chen T."/>
            <person name="Dewhirst F.E."/>
        </authorList>
    </citation>
    <scope>NUCLEOTIDE SEQUENCE</scope>
    <source>
        <strain evidence="3">F0714</strain>
    </source>
</reference>
<keyword evidence="2" id="KW-1133">Transmembrane helix</keyword>
<feature type="region of interest" description="Disordered" evidence="1">
    <location>
        <begin position="98"/>
        <end position="368"/>
    </location>
</feature>